<keyword evidence="2 4" id="KW-0328">Glycosyltransferase</keyword>
<dbReference type="CAZy" id="GT1">
    <property type="family name" value="Glycosyltransferase Family 1"/>
</dbReference>
<evidence type="ECO:0000256" key="4">
    <source>
        <dbReference type="RuleBase" id="RU003718"/>
    </source>
</evidence>
<dbReference type="GO" id="GO:0035251">
    <property type="term" value="F:UDP-glucosyltransferase activity"/>
    <property type="evidence" value="ECO:0007669"/>
    <property type="project" value="InterPro"/>
</dbReference>
<organism evidence="6">
    <name type="scientific">Bacopa monnieri</name>
    <name type="common">Herb of grace</name>
    <name type="synonym">Lysimachia monnieri</name>
    <dbReference type="NCBI Taxonomy" id="263974"/>
    <lineage>
        <taxon>Eukaryota</taxon>
        <taxon>Viridiplantae</taxon>
        <taxon>Streptophyta</taxon>
        <taxon>Embryophyta</taxon>
        <taxon>Tracheophyta</taxon>
        <taxon>Spermatophyta</taxon>
        <taxon>Magnoliopsida</taxon>
        <taxon>eudicotyledons</taxon>
        <taxon>Gunneridae</taxon>
        <taxon>Pentapetalae</taxon>
        <taxon>asterids</taxon>
        <taxon>lamiids</taxon>
        <taxon>Lamiales</taxon>
        <taxon>Plantaginaceae</taxon>
        <taxon>Gratioleae</taxon>
        <taxon>Bacopa</taxon>
    </lineage>
</organism>
<name>B9VNV0_BACMN</name>
<dbReference type="EMBL" id="FJ586245">
    <property type="protein sequence ID" value="ACM09994.3"/>
    <property type="molecule type" value="mRNA"/>
</dbReference>
<dbReference type="InterPro" id="IPR002213">
    <property type="entry name" value="UDP_glucos_trans"/>
</dbReference>
<dbReference type="FunFam" id="3.40.50.2000:FF:000020">
    <property type="entry name" value="Glycosyltransferase"/>
    <property type="match status" value="1"/>
</dbReference>
<reference evidence="6" key="1">
    <citation type="submission" date="2010-08" db="EMBL/GenBank/DDBJ databases">
        <title>Molecular studies on glycosyltransferase gene(s) from Bacopa monniera.</title>
        <authorList>
            <person name="Ruby"/>
            <person name="Santosh Kumar R.J."/>
            <person name="Vishwakarma R.K."/>
            <person name="Khan B.M."/>
        </authorList>
    </citation>
    <scope>NUCLEOTIDE SEQUENCE</scope>
</reference>
<dbReference type="AlphaFoldDB" id="B9VNV0"/>
<dbReference type="EC" id="2.4.1.-" evidence="5"/>
<dbReference type="Pfam" id="PF00201">
    <property type="entry name" value="UDPGT"/>
    <property type="match status" value="1"/>
</dbReference>
<proteinExistence type="evidence at transcript level"/>
<evidence type="ECO:0000256" key="5">
    <source>
        <dbReference type="RuleBase" id="RU362057"/>
    </source>
</evidence>
<keyword evidence="3 4" id="KW-0808">Transferase</keyword>
<dbReference type="PROSITE" id="PS00375">
    <property type="entry name" value="UDPGT"/>
    <property type="match status" value="1"/>
</dbReference>
<dbReference type="InterPro" id="IPR035595">
    <property type="entry name" value="UDP_glycos_trans_CS"/>
</dbReference>
<dbReference type="InterPro" id="IPR050481">
    <property type="entry name" value="UDP-glycosyltransf_plant"/>
</dbReference>
<evidence type="ECO:0000313" key="6">
    <source>
        <dbReference type="EMBL" id="ACM09994.3"/>
    </source>
</evidence>
<dbReference type="Gene3D" id="3.40.50.2000">
    <property type="entry name" value="Glycogen Phosphorylase B"/>
    <property type="match status" value="2"/>
</dbReference>
<accession>B9VNV0</accession>
<dbReference type="SUPFAM" id="SSF53756">
    <property type="entry name" value="UDP-Glycosyltransferase/glycogen phosphorylase"/>
    <property type="match status" value="1"/>
</dbReference>
<dbReference type="PANTHER" id="PTHR48048">
    <property type="entry name" value="GLYCOSYLTRANSFERASE"/>
    <property type="match status" value="1"/>
</dbReference>
<sequence length="456" mass="50048">MEDAIVLYSSAEHLNSMLVPAKFISKHHPSISVIIISTAAESAAASVASVPSITYHRLPSAPLPPDLTTSIIELFFEIPRFHNPFLHEALLEISQKSNLRAFLIDFFCNSTFEVSTSLNIPTYFYLSGGACGLCALLYFPTIDEAVSPRDIGELNDFLEIPGCPPVHSLDFPKAMWFRRSNTYKHFLDTAGNMRRASGIVTNSFDAIEFRAKEALSNSLCTPGLATPPVYVIGPLVAETNRKNGGEEHECLKWLDSQPIKSVIFLCFGRRGLFSAAQLKEMAIGLENSGHRFLWSVRSPPGPAAAKDPDLDALLPEGFMERTKDRGFVIKTWAPQKEVLSHEAVGGFVTHCGRSSVLEAVSFGVPMIGWPMYAEQRMQRVFMVEEMKVALPLAEEADGFVTAGELEKRVRELMGLPAGKAVTQRVAELRTAAEAAVRKGGSSVVALGKFIETVTRR</sequence>
<evidence type="ECO:0000256" key="1">
    <source>
        <dbReference type="ARBA" id="ARBA00009995"/>
    </source>
</evidence>
<evidence type="ECO:0000256" key="3">
    <source>
        <dbReference type="ARBA" id="ARBA00022679"/>
    </source>
</evidence>
<dbReference type="CDD" id="cd03784">
    <property type="entry name" value="GT1_Gtf-like"/>
    <property type="match status" value="1"/>
</dbReference>
<comment type="similarity">
    <text evidence="1 4">Belongs to the UDP-glycosyltransferase family.</text>
</comment>
<evidence type="ECO:0000256" key="2">
    <source>
        <dbReference type="ARBA" id="ARBA00022676"/>
    </source>
</evidence>
<protein>
    <recommendedName>
        <fullName evidence="5">Glycosyltransferase</fullName>
        <ecNumber evidence="5">2.4.1.-</ecNumber>
    </recommendedName>
</protein>
<dbReference type="PANTHER" id="PTHR48048:SF70">
    <property type="entry name" value="ISOFLAVONE 7-O-GLUCOSYLTRANSFERASE"/>
    <property type="match status" value="1"/>
</dbReference>